<evidence type="ECO:0000313" key="2">
    <source>
        <dbReference type="Proteomes" id="UP000193396"/>
    </source>
</evidence>
<gene>
    <name evidence="1" type="ORF">TALK_00070</name>
</gene>
<keyword evidence="2" id="KW-1185">Reference proteome</keyword>
<dbReference type="Proteomes" id="UP000193396">
    <property type="component" value="Unassembled WGS sequence"/>
</dbReference>
<dbReference type="OrthoDB" id="7320834at2"/>
<accession>A0A1Y2LG96</accession>
<dbReference type="EMBL" id="JFKB01000001">
    <property type="protein sequence ID" value="OSQ49955.1"/>
    <property type="molecule type" value="Genomic_DNA"/>
</dbReference>
<dbReference type="AlphaFoldDB" id="A0A1Y2LG96"/>
<proteinExistence type="predicted"/>
<sequence length="525" mass="57000">MADFWSMVGLVFKSMFVAGETVDDDSLPIKGLAKPENICLYAIAPFAANDPSGTAALDPFGQWLQKVLSDIPETAAVALDRHIVVNADVADPFLGIREANSGALNQARRQDASAVFWGRNNAEARLLDVHFINDTLNSPLYELLMPLVHSFRQPQHKDTAAAMRVLLVCEMLSQARGHDRRALQIAQLVSHVEDFQERIKNGEYFTDVGQGVATAYALGVVMLAETGERSYCVTAIRVLKPIVRNILKKIGEQPKEAKPEQKATGLLNQRAALPQATGTVTKIEDLLRNVADLALIDPEKSAILALYGTLLNWSMISNMNAGSAKEAIGIWKLLERRFELMAGTPVSRAVAIAKLGEAMMIHAKEIDDIETVEAANGHCRRALALINSRAHTVLYAQTAYGLAETVVAHSTISGISIPSEQVIPVFQAALKVCSRRDNPYLWGRAMFALGSVQFSVGASDKDIKLIGQARMNFSQAYDAFDEAGARGAARAASSSYTRSENIMHQLEQRQSIIDATGGASEAKAS</sequence>
<comment type="caution">
    <text evidence="1">The sequence shown here is derived from an EMBL/GenBank/DDBJ whole genome shotgun (WGS) entry which is preliminary data.</text>
</comment>
<protein>
    <submittedName>
        <fullName evidence="1">Uncharacterized protein</fullName>
    </submittedName>
</protein>
<evidence type="ECO:0000313" key="1">
    <source>
        <dbReference type="EMBL" id="OSQ49955.1"/>
    </source>
</evidence>
<reference evidence="1 2" key="1">
    <citation type="submission" date="2014-03" db="EMBL/GenBank/DDBJ databases">
        <title>The draft genome sequence of Thalassospira alkalitolerans JCM 18968.</title>
        <authorList>
            <person name="Lai Q."/>
            <person name="Shao Z."/>
        </authorList>
    </citation>
    <scope>NUCLEOTIDE SEQUENCE [LARGE SCALE GENOMIC DNA]</scope>
    <source>
        <strain evidence="1 2">JCM 18968</strain>
    </source>
</reference>
<dbReference type="RefSeq" id="WP_085614638.1">
    <property type="nucleotide sequence ID" value="NZ_JFKB01000001.1"/>
</dbReference>
<organism evidence="1 2">
    <name type="scientific">Thalassospira alkalitolerans</name>
    <dbReference type="NCBI Taxonomy" id="1293890"/>
    <lineage>
        <taxon>Bacteria</taxon>
        <taxon>Pseudomonadati</taxon>
        <taxon>Pseudomonadota</taxon>
        <taxon>Alphaproteobacteria</taxon>
        <taxon>Rhodospirillales</taxon>
        <taxon>Thalassospiraceae</taxon>
        <taxon>Thalassospira</taxon>
    </lineage>
</organism>
<name>A0A1Y2LG96_9PROT</name>